<keyword evidence="1" id="KW-0472">Membrane</keyword>
<dbReference type="EMBL" id="CP094528">
    <property type="protein sequence ID" value="UOE44149.1"/>
    <property type="molecule type" value="Genomic_DNA"/>
</dbReference>
<protein>
    <submittedName>
        <fullName evidence="2">Uncharacterized protein</fullName>
    </submittedName>
</protein>
<dbReference type="RefSeq" id="WP_243555687.1">
    <property type="nucleotide sequence ID" value="NZ_CP094528.1"/>
</dbReference>
<sequence length="135" mass="15090">MIALVLLLEQILTARAYTRTSIERSGRSRWGKIRLGFLIVFGLMSTKPALYLFYLVALVLSRISALEPTAFSFNPSTYLGSIEGSLLLLVVFDKLVQVVRKDYAITARLTSLATRAFRSRPDSPPTPHETTDRPS</sequence>
<evidence type="ECO:0000313" key="3">
    <source>
        <dbReference type="Proteomes" id="UP000832097"/>
    </source>
</evidence>
<feature type="transmembrane region" description="Helical" evidence="1">
    <location>
        <begin position="35"/>
        <end position="60"/>
    </location>
</feature>
<keyword evidence="3" id="KW-1185">Reference proteome</keyword>
<organism evidence="2 3">
    <name type="scientific">Agromyces larvae</name>
    <dbReference type="NCBI Taxonomy" id="2929802"/>
    <lineage>
        <taxon>Bacteria</taxon>
        <taxon>Bacillati</taxon>
        <taxon>Actinomycetota</taxon>
        <taxon>Actinomycetes</taxon>
        <taxon>Micrococcales</taxon>
        <taxon>Microbacteriaceae</taxon>
        <taxon>Agromyces</taxon>
    </lineage>
</organism>
<evidence type="ECO:0000313" key="2">
    <source>
        <dbReference type="EMBL" id="UOE44149.1"/>
    </source>
</evidence>
<keyword evidence="1" id="KW-1133">Transmembrane helix</keyword>
<dbReference type="Proteomes" id="UP000832097">
    <property type="component" value="Chromosome"/>
</dbReference>
<evidence type="ECO:0000256" key="1">
    <source>
        <dbReference type="SAM" id="Phobius"/>
    </source>
</evidence>
<proteinExistence type="predicted"/>
<gene>
    <name evidence="2" type="ORF">MTO99_18655</name>
</gene>
<reference evidence="2 3" key="1">
    <citation type="submission" date="2022-03" db="EMBL/GenBank/DDBJ databases">
        <title>Mucilaginibacter sp. isolated from the gut of Protaetia brevitarsis seulensis larvae.</title>
        <authorList>
            <person name="Won M."/>
            <person name="Kim S.-J."/>
            <person name="Kwon S.-W."/>
        </authorList>
    </citation>
    <scope>NUCLEOTIDE SEQUENCE [LARGE SCALE GENOMIC DNA]</scope>
    <source>
        <strain evidence="2 3">CFWR-12</strain>
    </source>
</reference>
<accession>A0ABY4BYE8</accession>
<name>A0ABY4BYE8_9MICO</name>
<keyword evidence="1" id="KW-0812">Transmembrane</keyword>